<organism evidence="2 3">
    <name type="scientific">Rhizobium dioscoreae</name>
    <dbReference type="NCBI Taxonomy" id="2653122"/>
    <lineage>
        <taxon>Bacteria</taxon>
        <taxon>Pseudomonadati</taxon>
        <taxon>Pseudomonadota</taxon>
        <taxon>Alphaproteobacteria</taxon>
        <taxon>Hyphomicrobiales</taxon>
        <taxon>Rhizobiaceae</taxon>
        <taxon>Rhizobium/Agrobacterium group</taxon>
        <taxon>Rhizobium</taxon>
    </lineage>
</organism>
<protein>
    <submittedName>
        <fullName evidence="2">Uncharacterized protein</fullName>
    </submittedName>
</protein>
<accession>A0ABQ0ZCN0</accession>
<evidence type="ECO:0000256" key="1">
    <source>
        <dbReference type="SAM" id="MobiDB-lite"/>
    </source>
</evidence>
<sequence>MLALMNTNRDSRFAGSSIATANSQAALILAATMSNATKPVAVIAAASEFVRQIISGYNNEYAFASFAQEIYPQLRAMMNAYLADTRTLQVVERIKGDPYSTASYCIATDVVRTFASYCSPVNIDSNVRSAISAAKPTQTGTDTGQSADQARSLQLPRRPPAGSTSLALPTYKLSQ</sequence>
<keyword evidence="3" id="KW-1185">Reference proteome</keyword>
<gene>
    <name evidence="2" type="ORF">RsS93_58180</name>
</gene>
<feature type="compositionally biased region" description="Polar residues" evidence="1">
    <location>
        <begin position="162"/>
        <end position="175"/>
    </location>
</feature>
<feature type="compositionally biased region" description="Polar residues" evidence="1">
    <location>
        <begin position="134"/>
        <end position="152"/>
    </location>
</feature>
<reference evidence="2 3" key="1">
    <citation type="journal article" date="2020" name="Genome Biol. Evol.">
        <title>Rhizobium dioscoreae sp. nov., a plant growth-promoting bacterium isolated from yam (Dioscorea species).</title>
        <authorList>
            <person name="Ouyabe M."/>
            <person name="Tanaka N."/>
            <person name="Shiwa Y."/>
            <person name="Fujita N."/>
            <person name="Kikuno H."/>
            <person name="Babil P."/>
            <person name="Shiwachi H."/>
        </authorList>
    </citation>
    <scope>NUCLEOTIDE SEQUENCE [LARGE SCALE GENOMIC DNA]</scope>
    <source>
        <strain evidence="2 3">S-93</strain>
    </source>
</reference>
<feature type="region of interest" description="Disordered" evidence="1">
    <location>
        <begin position="134"/>
        <end position="175"/>
    </location>
</feature>
<name>A0ABQ0ZCN0_9HYPH</name>
<comment type="caution">
    <text evidence="2">The sequence shown here is derived from an EMBL/GenBank/DDBJ whole genome shotgun (WGS) entry which is preliminary data.</text>
</comment>
<proteinExistence type="predicted"/>
<evidence type="ECO:0000313" key="3">
    <source>
        <dbReference type="Proteomes" id="UP000390335"/>
    </source>
</evidence>
<dbReference type="EMBL" id="BLAJ01000015">
    <property type="protein sequence ID" value="GES53204.1"/>
    <property type="molecule type" value="Genomic_DNA"/>
</dbReference>
<dbReference type="Proteomes" id="UP000390335">
    <property type="component" value="Unassembled WGS sequence"/>
</dbReference>
<evidence type="ECO:0000313" key="2">
    <source>
        <dbReference type="EMBL" id="GES53204.1"/>
    </source>
</evidence>